<feature type="transmembrane region" description="Helical" evidence="3">
    <location>
        <begin position="64"/>
        <end position="82"/>
    </location>
</feature>
<feature type="transmembrane region" description="Helical" evidence="3">
    <location>
        <begin position="12"/>
        <end position="34"/>
    </location>
</feature>
<reference evidence="4 5" key="1">
    <citation type="submission" date="2018-07" db="EMBL/GenBank/DDBJ databases">
        <authorList>
            <person name="Zhang Y."/>
            <person name="Wang L."/>
            <person name="Ma S."/>
        </authorList>
    </citation>
    <scope>NUCLEOTIDE SEQUENCE [LARGE SCALE GENOMIC DNA]</scope>
    <source>
        <strain evidence="4 5">4-2</strain>
    </source>
</reference>
<comment type="caution">
    <text evidence="4">The sequence shown here is derived from an EMBL/GenBank/DDBJ whole genome shotgun (WGS) entry which is preliminary data.</text>
</comment>
<accession>A0A3M0MS83</accession>
<dbReference type="RefSeq" id="WP_122112873.1">
    <property type="nucleotide sequence ID" value="NZ_QOKZ01000005.1"/>
</dbReference>
<keyword evidence="3" id="KW-1133">Transmembrane helix</keyword>
<dbReference type="InterPro" id="IPR003784">
    <property type="entry name" value="BioY"/>
</dbReference>
<comment type="similarity">
    <text evidence="1 2">Belongs to the BioY family.</text>
</comment>
<dbReference type="EMBL" id="QOKZ01000005">
    <property type="protein sequence ID" value="RMC34167.1"/>
    <property type="molecule type" value="Genomic_DNA"/>
</dbReference>
<proteinExistence type="inferred from homology"/>
<gene>
    <name evidence="4" type="ORF">C9E81_13385</name>
</gene>
<sequence>MDDVAARPIETRFAMLARMTLTIIARTALMTLAAKIQIPFWPVPMTLHTLAVMGFAVAFGPRMAVSIFLAYLATGAMGLPVFSGSPERGIGLVYLAGPTGGYLLGYLIASWLVGVLATGKGTPGRVGAMLAGMVPIYAIGTAWLAVYVPVGQLLAVGVLPFLLGDLVKIGVVAAGSSVLPAFFARLRGEVE</sequence>
<dbReference type="AlphaFoldDB" id="A0A3M0MS83"/>
<keyword evidence="3" id="KW-0812">Transmembrane</keyword>
<evidence type="ECO:0000256" key="3">
    <source>
        <dbReference type="SAM" id="Phobius"/>
    </source>
</evidence>
<dbReference type="Proteomes" id="UP000273516">
    <property type="component" value="Unassembled WGS sequence"/>
</dbReference>
<protein>
    <recommendedName>
        <fullName evidence="2">Biotin transporter</fullName>
    </recommendedName>
</protein>
<feature type="transmembrane region" description="Helical" evidence="3">
    <location>
        <begin position="126"/>
        <end position="146"/>
    </location>
</feature>
<feature type="transmembrane region" description="Helical" evidence="3">
    <location>
        <begin position="102"/>
        <end position="119"/>
    </location>
</feature>
<name>A0A3M0MS83_9RHOB</name>
<keyword evidence="2 3" id="KW-0472">Membrane</keyword>
<dbReference type="PANTHER" id="PTHR34295">
    <property type="entry name" value="BIOTIN TRANSPORTER BIOY"/>
    <property type="match status" value="1"/>
</dbReference>
<dbReference type="GO" id="GO:0015225">
    <property type="term" value="F:biotin transmembrane transporter activity"/>
    <property type="evidence" value="ECO:0007669"/>
    <property type="project" value="UniProtKB-UniRule"/>
</dbReference>
<evidence type="ECO:0000256" key="1">
    <source>
        <dbReference type="ARBA" id="ARBA00010692"/>
    </source>
</evidence>
<comment type="subcellular location">
    <subcellularLocation>
        <location evidence="2">Cell membrane</location>
        <topology evidence="2">Multi-pass membrane protein</topology>
    </subcellularLocation>
</comment>
<dbReference type="OrthoDB" id="9803495at2"/>
<dbReference type="PANTHER" id="PTHR34295:SF1">
    <property type="entry name" value="BIOTIN TRANSPORTER BIOY"/>
    <property type="match status" value="1"/>
</dbReference>
<keyword evidence="2" id="KW-0813">Transport</keyword>
<dbReference type="Pfam" id="PF02632">
    <property type="entry name" value="BioY"/>
    <property type="match status" value="1"/>
</dbReference>
<evidence type="ECO:0000313" key="5">
    <source>
        <dbReference type="Proteomes" id="UP000273516"/>
    </source>
</evidence>
<dbReference type="GO" id="GO:0005886">
    <property type="term" value="C:plasma membrane"/>
    <property type="evidence" value="ECO:0007669"/>
    <property type="project" value="UniProtKB-SubCell"/>
</dbReference>
<dbReference type="Gene3D" id="1.10.1760.20">
    <property type="match status" value="1"/>
</dbReference>
<keyword evidence="2" id="KW-1003">Cell membrane</keyword>
<evidence type="ECO:0000256" key="2">
    <source>
        <dbReference type="PIRNR" id="PIRNR016661"/>
    </source>
</evidence>
<keyword evidence="5" id="KW-1185">Reference proteome</keyword>
<dbReference type="PIRSF" id="PIRSF016661">
    <property type="entry name" value="BioY"/>
    <property type="match status" value="1"/>
</dbReference>
<evidence type="ECO:0000313" key="4">
    <source>
        <dbReference type="EMBL" id="RMC34167.1"/>
    </source>
</evidence>
<organism evidence="4 5">
    <name type="scientific">Paracoccus alkanivorans</name>
    <dbReference type="NCBI Taxonomy" id="2116655"/>
    <lineage>
        <taxon>Bacteria</taxon>
        <taxon>Pseudomonadati</taxon>
        <taxon>Pseudomonadota</taxon>
        <taxon>Alphaproteobacteria</taxon>
        <taxon>Rhodobacterales</taxon>
        <taxon>Paracoccaceae</taxon>
        <taxon>Paracoccus</taxon>
    </lineage>
</organism>